<comment type="caution">
    <text evidence="3">The sequence shown here is derived from an EMBL/GenBank/DDBJ whole genome shotgun (WGS) entry which is preliminary data.</text>
</comment>
<feature type="coiled-coil region" evidence="1">
    <location>
        <begin position="314"/>
        <end position="341"/>
    </location>
</feature>
<evidence type="ECO:0000313" key="2">
    <source>
        <dbReference type="EMBL" id="CAF0849117.1"/>
    </source>
</evidence>
<evidence type="ECO:0000256" key="1">
    <source>
        <dbReference type="SAM" id="Coils"/>
    </source>
</evidence>
<dbReference type="EMBL" id="CAJNOQ010004249">
    <property type="protein sequence ID" value="CAF1051089.1"/>
    <property type="molecule type" value="Genomic_DNA"/>
</dbReference>
<protein>
    <submittedName>
        <fullName evidence="3">Uncharacterized protein</fullName>
    </submittedName>
</protein>
<evidence type="ECO:0000313" key="3">
    <source>
        <dbReference type="EMBL" id="CAF1051089.1"/>
    </source>
</evidence>
<sequence>MYHPVTTLNHNHFRTVHGSPLISQLKKTRTHIPLQNSNINNSNNNTHIFIPSLFDSTKPSQTTQIVDQDICTLDTNRLSKHNHRNGKQRTALTNHLISSISSENHHAKLVPLSNPNYNTISYSTSSTKLSSLIRPKSSSSIPTIVYSDDNSKNSAFRFINNRSTVATHQQSRPIVENGTYSHSSNNDISQSRIMMRDNILREQYATLINILRTQEIQVKQQQKEITDKQREIEYREVHLSRTERDIKDIQYNIHLLEDRDRYIFDECDKLSHEYSQTQFDYELQQNMKLRHEYDEYNKKIHMCKCLMETKNIAHEQLEQGVKQCRDELDRLQLNMTEQDIRYINNDLEQLITSTSNQEQLLQLSQQRNDDLEYLLNERREQMNDLERELLKLDEILISSLISPCGSNSDMPVQLQFVNRKLKY</sequence>
<gene>
    <name evidence="3" type="ORF">GPM918_LOCUS16286</name>
    <name evidence="2" type="ORF">OVA965_LOCUS7047</name>
    <name evidence="5" type="ORF">SRO942_LOCUS16286</name>
    <name evidence="4" type="ORF">TMI583_LOCUS7043</name>
</gene>
<evidence type="ECO:0000313" key="4">
    <source>
        <dbReference type="EMBL" id="CAF3634370.1"/>
    </source>
</evidence>
<name>A0A814KI03_9BILA</name>
<feature type="coiled-coil region" evidence="1">
    <location>
        <begin position="211"/>
        <end position="259"/>
    </location>
</feature>
<dbReference type="Proteomes" id="UP000682733">
    <property type="component" value="Unassembled WGS sequence"/>
</dbReference>
<dbReference type="EMBL" id="CAJOBC010004249">
    <property type="protein sequence ID" value="CAF3820615.1"/>
    <property type="molecule type" value="Genomic_DNA"/>
</dbReference>
<keyword evidence="1" id="KW-0175">Coiled coil</keyword>
<dbReference type="Proteomes" id="UP000681722">
    <property type="component" value="Unassembled WGS sequence"/>
</dbReference>
<organism evidence="3 6">
    <name type="scientific">Didymodactylos carnosus</name>
    <dbReference type="NCBI Taxonomy" id="1234261"/>
    <lineage>
        <taxon>Eukaryota</taxon>
        <taxon>Metazoa</taxon>
        <taxon>Spiralia</taxon>
        <taxon>Gnathifera</taxon>
        <taxon>Rotifera</taxon>
        <taxon>Eurotatoria</taxon>
        <taxon>Bdelloidea</taxon>
        <taxon>Philodinida</taxon>
        <taxon>Philodinidae</taxon>
        <taxon>Didymodactylos</taxon>
    </lineage>
</organism>
<keyword evidence="6" id="KW-1185">Reference proteome</keyword>
<reference evidence="3" key="1">
    <citation type="submission" date="2021-02" db="EMBL/GenBank/DDBJ databases">
        <authorList>
            <person name="Nowell W R."/>
        </authorList>
    </citation>
    <scope>NUCLEOTIDE SEQUENCE</scope>
</reference>
<accession>A0A814KI03</accession>
<feature type="coiled-coil region" evidence="1">
    <location>
        <begin position="368"/>
        <end position="395"/>
    </location>
</feature>
<dbReference type="EMBL" id="CAJNOK010002197">
    <property type="protein sequence ID" value="CAF0849117.1"/>
    <property type="molecule type" value="Genomic_DNA"/>
</dbReference>
<proteinExistence type="predicted"/>
<evidence type="ECO:0000313" key="5">
    <source>
        <dbReference type="EMBL" id="CAF3820615.1"/>
    </source>
</evidence>
<dbReference type="AlphaFoldDB" id="A0A814KI03"/>
<evidence type="ECO:0000313" key="6">
    <source>
        <dbReference type="Proteomes" id="UP000663829"/>
    </source>
</evidence>
<dbReference type="Proteomes" id="UP000663829">
    <property type="component" value="Unassembled WGS sequence"/>
</dbReference>
<dbReference type="EMBL" id="CAJOBA010002197">
    <property type="protein sequence ID" value="CAF3634370.1"/>
    <property type="molecule type" value="Genomic_DNA"/>
</dbReference>
<dbReference type="Proteomes" id="UP000677228">
    <property type="component" value="Unassembled WGS sequence"/>
</dbReference>